<gene>
    <name evidence="3" type="primary">LOC111454653</name>
</gene>
<organism evidence="2 3">
    <name type="scientific">Cucurbita moschata</name>
    <name type="common">Winter crookneck squash</name>
    <name type="synonym">Cucurbita pepo var. moschata</name>
    <dbReference type="NCBI Taxonomy" id="3662"/>
    <lineage>
        <taxon>Eukaryota</taxon>
        <taxon>Viridiplantae</taxon>
        <taxon>Streptophyta</taxon>
        <taxon>Embryophyta</taxon>
        <taxon>Tracheophyta</taxon>
        <taxon>Spermatophyta</taxon>
        <taxon>Magnoliopsida</taxon>
        <taxon>eudicotyledons</taxon>
        <taxon>Gunneridae</taxon>
        <taxon>Pentapetalae</taxon>
        <taxon>rosids</taxon>
        <taxon>fabids</taxon>
        <taxon>Cucurbitales</taxon>
        <taxon>Cucurbitaceae</taxon>
        <taxon>Cucurbiteae</taxon>
        <taxon>Cucurbita</taxon>
    </lineage>
</organism>
<feature type="compositionally biased region" description="Polar residues" evidence="1">
    <location>
        <begin position="17"/>
        <end position="32"/>
    </location>
</feature>
<reference evidence="3" key="1">
    <citation type="submission" date="2025-08" db="UniProtKB">
        <authorList>
            <consortium name="RefSeq"/>
        </authorList>
    </citation>
    <scope>IDENTIFICATION</scope>
    <source>
        <tissue evidence="3">Young leaves</tissue>
    </source>
</reference>
<feature type="region of interest" description="Disordered" evidence="1">
    <location>
        <begin position="1"/>
        <end position="48"/>
    </location>
</feature>
<accession>A0A6J1GJ19</accession>
<sequence>MDSKSSSGGSKSNNGSAGQAHNSTRSGSNSSEKMVAPGSGGAAHISRDAFESNPQGYFANLHAAEKSQK</sequence>
<name>A0A6J1GJ19_CUCMO</name>
<dbReference type="RefSeq" id="XP_022951913.1">
    <property type="nucleotide sequence ID" value="XM_023096145.1"/>
</dbReference>
<protein>
    <submittedName>
        <fullName evidence="3">Jacalin-related lectin 5-like</fullName>
    </submittedName>
</protein>
<dbReference type="Proteomes" id="UP000504609">
    <property type="component" value="Unplaced"/>
</dbReference>
<proteinExistence type="predicted"/>
<dbReference type="GeneID" id="111454653"/>
<dbReference type="AlphaFoldDB" id="A0A6J1GJ19"/>
<evidence type="ECO:0000313" key="2">
    <source>
        <dbReference type="Proteomes" id="UP000504609"/>
    </source>
</evidence>
<evidence type="ECO:0000256" key="1">
    <source>
        <dbReference type="SAM" id="MobiDB-lite"/>
    </source>
</evidence>
<dbReference type="KEGG" id="cmos:111454653"/>
<dbReference type="PANTHER" id="PTHR33333:SF32">
    <property type="entry name" value="PSAD1"/>
    <property type="match status" value="1"/>
</dbReference>
<dbReference type="InterPro" id="IPR039926">
    <property type="entry name" value="Egg_app_1"/>
</dbReference>
<keyword evidence="2" id="KW-1185">Reference proteome</keyword>
<dbReference type="PANTHER" id="PTHR33333">
    <property type="entry name" value="ERYTHROCYTE MEMBRANE PROTEIN 1-LIKE"/>
    <property type="match status" value="1"/>
</dbReference>
<evidence type="ECO:0000313" key="3">
    <source>
        <dbReference type="RefSeq" id="XP_022951913.1"/>
    </source>
</evidence>
<feature type="compositionally biased region" description="Low complexity" evidence="1">
    <location>
        <begin position="1"/>
        <end position="16"/>
    </location>
</feature>